<feature type="compositionally biased region" description="Basic and acidic residues" evidence="1">
    <location>
        <begin position="153"/>
        <end position="162"/>
    </location>
</feature>
<accession>F0W364</accession>
<gene>
    <name evidence="2" type="primary">AlNc14C12G1441</name>
    <name evidence="2" type="ORF">ALNC14_016470</name>
</gene>
<sequence length="318" mass="35709">MYLSRVNMSLFYRGFHSQPSSLVICFVGREIRPTSKDSCSQYKSNLEDFCTTLTSMDGAINEDVLEQQLKDILPTVDVSAVTIKTLSEMIRKRLDASQEDFLAWKLTLKALVPKMLDWCQNQSNVQANKNDGNDTNDPSPESGGASDSQSDYKGSDDDNKQTEKKRKARSETKRSKKTNPIKKSRINQPHYSDGLQALKELARVVGILNPSIYRKLRTATDDEEAEDLLRDRLKESGISFQGGKYPSKFDIANAKKKKDAEKELEGIDTNLILIGGRRRRTQKMYPIETSDSDAGADQDDDGDKSDTPSEASFQPDDE</sequence>
<feature type="compositionally biased region" description="Basic residues" evidence="1">
    <location>
        <begin position="163"/>
        <end position="185"/>
    </location>
</feature>
<name>F0W364_9STRA</name>
<feature type="region of interest" description="Disordered" evidence="1">
    <location>
        <begin position="278"/>
        <end position="318"/>
    </location>
</feature>
<dbReference type="PANTHER" id="PTHR15410:SF2">
    <property type="entry name" value="HIRA-INTERACTING PROTEIN 3"/>
    <property type="match status" value="1"/>
</dbReference>
<reference evidence="2" key="2">
    <citation type="submission" date="2011-02" db="EMBL/GenBank/DDBJ databases">
        <authorList>
            <person name="MacLean D."/>
        </authorList>
    </citation>
    <scope>NUCLEOTIDE SEQUENCE</scope>
</reference>
<feature type="region of interest" description="Disordered" evidence="1">
    <location>
        <begin position="125"/>
        <end position="191"/>
    </location>
</feature>
<evidence type="ECO:0000256" key="1">
    <source>
        <dbReference type="SAM" id="MobiDB-lite"/>
    </source>
</evidence>
<evidence type="ECO:0000313" key="2">
    <source>
        <dbReference type="EMBL" id="CCA15504.1"/>
    </source>
</evidence>
<organism evidence="2">
    <name type="scientific">Albugo laibachii Nc14</name>
    <dbReference type="NCBI Taxonomy" id="890382"/>
    <lineage>
        <taxon>Eukaryota</taxon>
        <taxon>Sar</taxon>
        <taxon>Stramenopiles</taxon>
        <taxon>Oomycota</taxon>
        <taxon>Peronosporomycetes</taxon>
        <taxon>Albuginales</taxon>
        <taxon>Albuginaceae</taxon>
        <taxon>Albugo</taxon>
    </lineage>
</organism>
<dbReference type="HOGENOM" id="CLU_838031_0_0_1"/>
<reference evidence="2" key="1">
    <citation type="journal article" date="2011" name="PLoS Biol.">
        <title>Gene gain and loss during evolution of obligate parasitism in the white rust pathogen of Arabidopsis thaliana.</title>
        <authorList>
            <person name="Kemen E."/>
            <person name="Gardiner A."/>
            <person name="Schultz-Larsen T."/>
            <person name="Kemen A.C."/>
            <person name="Balmuth A.L."/>
            <person name="Robert-Seilaniantz A."/>
            <person name="Bailey K."/>
            <person name="Holub E."/>
            <person name="Studholme D.J."/>
            <person name="Maclean D."/>
            <person name="Jones J.D."/>
        </authorList>
    </citation>
    <scope>NUCLEOTIDE SEQUENCE</scope>
</reference>
<dbReference type="GO" id="GO:0005634">
    <property type="term" value="C:nucleus"/>
    <property type="evidence" value="ECO:0007669"/>
    <property type="project" value="TreeGrafter"/>
</dbReference>
<dbReference type="EMBL" id="FR824057">
    <property type="protein sequence ID" value="CCA15504.1"/>
    <property type="molecule type" value="Genomic_DNA"/>
</dbReference>
<feature type="compositionally biased region" description="Polar residues" evidence="1">
    <location>
        <begin position="125"/>
        <end position="152"/>
    </location>
</feature>
<protein>
    <submittedName>
        <fullName evidence="2">AlNc14C12G1441 protein</fullName>
    </submittedName>
</protein>
<dbReference type="PANTHER" id="PTHR15410">
    <property type="entry name" value="HIRA-INTERACTING PROTEIN 3"/>
    <property type="match status" value="1"/>
</dbReference>
<feature type="compositionally biased region" description="Acidic residues" evidence="1">
    <location>
        <begin position="290"/>
        <end position="303"/>
    </location>
</feature>
<dbReference type="InterPro" id="IPR037647">
    <property type="entry name" value="HIRIP3"/>
</dbReference>
<proteinExistence type="predicted"/>
<dbReference type="AlphaFoldDB" id="F0W364"/>